<keyword evidence="7 8" id="KW-0472">Membrane</keyword>
<dbReference type="Proteomes" id="UP000192478">
    <property type="component" value="Chromosome"/>
</dbReference>
<name>A0AAC9WI54_9CLOT</name>
<gene>
    <name evidence="10" type="primary">pstA</name>
    <name evidence="10" type="ORF">CLFO_41040</name>
</gene>
<dbReference type="AlphaFoldDB" id="A0AAC9WI54"/>
<keyword evidence="3" id="KW-0813">Transport</keyword>
<evidence type="ECO:0000256" key="7">
    <source>
        <dbReference type="ARBA" id="ARBA00023136"/>
    </source>
</evidence>
<feature type="transmembrane region" description="Helical" evidence="8">
    <location>
        <begin position="212"/>
        <end position="233"/>
    </location>
</feature>
<feature type="transmembrane region" description="Helical" evidence="8">
    <location>
        <begin position="142"/>
        <end position="162"/>
    </location>
</feature>
<proteinExistence type="inferred from homology"/>
<evidence type="ECO:0000256" key="2">
    <source>
        <dbReference type="ARBA" id="ARBA00007069"/>
    </source>
</evidence>
<keyword evidence="6 8" id="KW-1133">Transmembrane helix</keyword>
<dbReference type="PANTHER" id="PTHR43470:SF5">
    <property type="entry name" value="PHOSPHATE TRANSPORT SYSTEM PERMEASE PROTEIN PSTA"/>
    <property type="match status" value="1"/>
</dbReference>
<dbReference type="PROSITE" id="PS50928">
    <property type="entry name" value="ABC_TM1"/>
    <property type="match status" value="1"/>
</dbReference>
<dbReference type="InterPro" id="IPR000515">
    <property type="entry name" value="MetI-like"/>
</dbReference>
<feature type="transmembrane region" description="Helical" evidence="8">
    <location>
        <begin position="283"/>
        <end position="308"/>
    </location>
</feature>
<organism evidence="10 11">
    <name type="scientific">Clostridium formicaceticum</name>
    <dbReference type="NCBI Taxonomy" id="1497"/>
    <lineage>
        <taxon>Bacteria</taxon>
        <taxon>Bacillati</taxon>
        <taxon>Bacillota</taxon>
        <taxon>Clostridia</taxon>
        <taxon>Eubacteriales</taxon>
        <taxon>Clostridiaceae</taxon>
        <taxon>Clostridium</taxon>
    </lineage>
</organism>
<feature type="transmembrane region" description="Helical" evidence="8">
    <location>
        <begin position="168"/>
        <end position="191"/>
    </location>
</feature>
<evidence type="ECO:0000313" key="10">
    <source>
        <dbReference type="EMBL" id="ARE89623.1"/>
    </source>
</evidence>
<dbReference type="GO" id="GO:0005315">
    <property type="term" value="F:phosphate transmembrane transporter activity"/>
    <property type="evidence" value="ECO:0007669"/>
    <property type="project" value="InterPro"/>
</dbReference>
<evidence type="ECO:0000256" key="3">
    <source>
        <dbReference type="ARBA" id="ARBA00022448"/>
    </source>
</evidence>
<evidence type="ECO:0000256" key="6">
    <source>
        <dbReference type="ARBA" id="ARBA00022989"/>
    </source>
</evidence>
<feature type="domain" description="ABC transmembrane type-1" evidence="9">
    <location>
        <begin position="97"/>
        <end position="305"/>
    </location>
</feature>
<keyword evidence="5 8" id="KW-0812">Transmembrane</keyword>
<accession>A0AAC9WI54</accession>
<dbReference type="SUPFAM" id="SSF161098">
    <property type="entry name" value="MetI-like"/>
    <property type="match status" value="1"/>
</dbReference>
<keyword evidence="4 8" id="KW-1003">Cell membrane</keyword>
<dbReference type="Pfam" id="PF00528">
    <property type="entry name" value="BPD_transp_1"/>
    <property type="match status" value="1"/>
</dbReference>
<dbReference type="GO" id="GO:0005886">
    <property type="term" value="C:plasma membrane"/>
    <property type="evidence" value="ECO:0007669"/>
    <property type="project" value="UniProtKB-SubCell"/>
</dbReference>
<protein>
    <recommendedName>
        <fullName evidence="8">Phosphate transport system permease protein PstA</fullName>
    </recommendedName>
</protein>
<feature type="transmembrane region" description="Helical" evidence="8">
    <location>
        <begin position="44"/>
        <end position="68"/>
    </location>
</feature>
<evidence type="ECO:0000256" key="5">
    <source>
        <dbReference type="ARBA" id="ARBA00022692"/>
    </source>
</evidence>
<dbReference type="PANTHER" id="PTHR43470">
    <property type="entry name" value="PHOSPHATE TRANSPORT SYSTEM PERMEASE PROTEIN PSTA-RELATED"/>
    <property type="match status" value="1"/>
</dbReference>
<dbReference type="InterPro" id="IPR035906">
    <property type="entry name" value="MetI-like_sf"/>
</dbReference>
<dbReference type="Gene3D" id="1.10.3720.10">
    <property type="entry name" value="MetI-like"/>
    <property type="match status" value="1"/>
</dbReference>
<evidence type="ECO:0000259" key="9">
    <source>
        <dbReference type="PROSITE" id="PS50928"/>
    </source>
</evidence>
<evidence type="ECO:0000256" key="8">
    <source>
        <dbReference type="RuleBase" id="RU363043"/>
    </source>
</evidence>
<feature type="transmembrane region" description="Helical" evidence="8">
    <location>
        <begin position="93"/>
        <end position="122"/>
    </location>
</feature>
<comment type="subcellular location">
    <subcellularLocation>
        <location evidence="1 8">Cell membrane</location>
        <topology evidence="1 8">Multi-pass membrane protein</topology>
    </subcellularLocation>
</comment>
<evidence type="ECO:0000256" key="4">
    <source>
        <dbReference type="ARBA" id="ARBA00022475"/>
    </source>
</evidence>
<dbReference type="RefSeq" id="WP_081562211.1">
    <property type="nucleotide sequence ID" value="NZ_CP017603.1"/>
</dbReference>
<dbReference type="CDD" id="cd06261">
    <property type="entry name" value="TM_PBP2"/>
    <property type="match status" value="1"/>
</dbReference>
<comment type="similarity">
    <text evidence="2 8">Belongs to the binding-protein-dependent transport system permease family. CysTW subfamily.</text>
</comment>
<dbReference type="NCBIfam" id="TIGR00974">
    <property type="entry name" value="3a0107s02c"/>
    <property type="match status" value="1"/>
</dbReference>
<evidence type="ECO:0000256" key="1">
    <source>
        <dbReference type="ARBA" id="ARBA00004651"/>
    </source>
</evidence>
<dbReference type="EMBL" id="CP020559">
    <property type="protein sequence ID" value="ARE89623.1"/>
    <property type="molecule type" value="Genomic_DNA"/>
</dbReference>
<reference evidence="10 11" key="1">
    <citation type="submission" date="2017-03" db="EMBL/GenBank/DDBJ databases">
        <title>Complete sequence of Clostridium formicaceticum DSM 92.</title>
        <authorList>
            <person name="Poehlein A."/>
            <person name="Karl M."/>
            <person name="Bengelsdorf F.R."/>
            <person name="Duerre P."/>
            <person name="Daniel R."/>
        </authorList>
    </citation>
    <scope>NUCLEOTIDE SEQUENCE [LARGE SCALE GENOMIC DNA]</scope>
    <source>
        <strain evidence="10 11">DSM 92</strain>
    </source>
</reference>
<evidence type="ECO:0000313" key="11">
    <source>
        <dbReference type="Proteomes" id="UP000192478"/>
    </source>
</evidence>
<dbReference type="GO" id="GO:0035435">
    <property type="term" value="P:phosphate ion transmembrane transport"/>
    <property type="evidence" value="ECO:0007669"/>
    <property type="project" value="InterPro"/>
</dbReference>
<dbReference type="InterPro" id="IPR005672">
    <property type="entry name" value="Phosphate_PstA"/>
</dbReference>
<sequence>MNYKTEFLEKKIINESKYTKNLKSISNEGAAQRRIQKRIILDKVASVFFLLSTLFALVVLGILIFRIWRQSIGWLNVGFLKGNLSIFPEKAGIYGVIIGSIRLMGVVTPVTIAIGVATAIYLEEYANKGKLQSFIKTNISNLAGVPSVIFGLLGLTVFGRFLNLGSSILAGGLTMSLLVLPIVVVASQEAIRAVPDFLRDASYAMGASKWTTIRTVVLPVALPGIMTGSILSLSRAIGETAPLVVLGIPTLILKVPTNMMDDFTALPIQIYYWTLDTVLTPEYANLAAATIVVLLVMLFLMNSVAIFIRNRFQKRY</sequence>